<keyword evidence="3" id="KW-0560">Oxidoreductase</keyword>
<evidence type="ECO:0000256" key="6">
    <source>
        <dbReference type="PIRSR" id="PIRSR000337-1"/>
    </source>
</evidence>
<dbReference type="SUPFAM" id="SSF51679">
    <property type="entry name" value="Bacterial luciferase-like"/>
    <property type="match status" value="1"/>
</dbReference>
<accession>A0A2U1F0P2</accession>
<keyword evidence="9" id="KW-1185">Reference proteome</keyword>
<feature type="binding site" evidence="6">
    <location>
        <position position="102"/>
    </location>
    <ligand>
        <name>FMN</name>
        <dbReference type="ChEBI" id="CHEBI:58210"/>
    </ligand>
</feature>
<dbReference type="PANTHER" id="PTHR30011:SF16">
    <property type="entry name" value="C2H2 FINGER DOMAIN TRANSCRIPTION FACTOR (EUROFUNG)-RELATED"/>
    <property type="match status" value="1"/>
</dbReference>
<dbReference type="InterPro" id="IPR036661">
    <property type="entry name" value="Luciferase-like_sf"/>
</dbReference>
<dbReference type="AlphaFoldDB" id="A0A2U1F0P2"/>
<name>A0A2U1F0P2_9PSEU</name>
<sequence length="396" mass="42947">MTAPMTRPMTRPPFHLAVALDGTGWHPASWREPGARADELFTAGFWVDQVREAEAGLLDLVTFEDAFALPDERPDHVQGRVDAVLTALRVGPLTEHIGLVPTIVATHTEPFHVATQIATLDWVTSGRAGVRVKVSSDPAEYALFGRRDPDAETRESLFDEAADHVEVQRRLWDSWEDDAEIRDAATGRFIDREKLHYIDFEGPHFSVRGPSITPRPPQGQPVVTALAHVDTAYRLAARSADVVFVTPDGTGRHGPTGDAASILAQVREAEGGVERGAPLHVFGDLLVVLDDTAGAAHDRLRRLDESDGAGGPGLRSDARILVGTAAEVADVLAGWHDAGLTGARLRPAVTAHDLPRVTGELVPELQRRGLHRTAYEADTLRGLLGLERPADRYAQV</sequence>
<dbReference type="InterPro" id="IPR011251">
    <property type="entry name" value="Luciferase-like_dom"/>
</dbReference>
<protein>
    <submittedName>
        <fullName evidence="8">Alkanesulfonate monooxygenase SsuD/methylene tetrahydromethanopterin reductase-like flavin-dependent oxidoreductase (Luciferase family)</fullName>
    </submittedName>
</protein>
<comment type="caution">
    <text evidence="8">The sequence shown here is derived from an EMBL/GenBank/DDBJ whole genome shotgun (WGS) entry which is preliminary data.</text>
</comment>
<keyword evidence="1 6" id="KW-0285">Flavoprotein</keyword>
<dbReference type="InterPro" id="IPR051260">
    <property type="entry name" value="Diverse_substr_monoxygenases"/>
</dbReference>
<dbReference type="GO" id="GO:0016705">
    <property type="term" value="F:oxidoreductase activity, acting on paired donors, with incorporation or reduction of molecular oxygen"/>
    <property type="evidence" value="ECO:0007669"/>
    <property type="project" value="InterPro"/>
</dbReference>
<reference evidence="8 9" key="1">
    <citation type="submission" date="2018-04" db="EMBL/GenBank/DDBJ databases">
        <title>Genomic Encyclopedia of Type Strains, Phase IV (KMG-IV): sequencing the most valuable type-strain genomes for metagenomic binning, comparative biology and taxonomic classification.</title>
        <authorList>
            <person name="Goeker M."/>
        </authorList>
    </citation>
    <scope>NUCLEOTIDE SEQUENCE [LARGE SCALE GENOMIC DNA]</scope>
    <source>
        <strain evidence="8 9">DSM 45771</strain>
    </source>
</reference>
<evidence type="ECO:0000256" key="5">
    <source>
        <dbReference type="ARBA" id="ARBA00033748"/>
    </source>
</evidence>
<dbReference type="PANTHER" id="PTHR30011">
    <property type="entry name" value="ALKANESULFONATE MONOOXYGENASE-RELATED"/>
    <property type="match status" value="1"/>
</dbReference>
<keyword evidence="2 6" id="KW-0288">FMN</keyword>
<evidence type="ECO:0000256" key="1">
    <source>
        <dbReference type="ARBA" id="ARBA00022630"/>
    </source>
</evidence>
<dbReference type="InterPro" id="IPR016215">
    <property type="entry name" value="NTA_MOA"/>
</dbReference>
<gene>
    <name evidence="8" type="ORF">C8D89_11411</name>
</gene>
<evidence type="ECO:0000256" key="4">
    <source>
        <dbReference type="ARBA" id="ARBA00023033"/>
    </source>
</evidence>
<evidence type="ECO:0000256" key="2">
    <source>
        <dbReference type="ARBA" id="ARBA00022643"/>
    </source>
</evidence>
<dbReference type="GO" id="GO:0004497">
    <property type="term" value="F:monooxygenase activity"/>
    <property type="evidence" value="ECO:0007669"/>
    <property type="project" value="UniProtKB-KW"/>
</dbReference>
<evidence type="ECO:0000313" key="9">
    <source>
        <dbReference type="Proteomes" id="UP000245639"/>
    </source>
</evidence>
<dbReference type="Pfam" id="PF00296">
    <property type="entry name" value="Bac_luciferase"/>
    <property type="match status" value="1"/>
</dbReference>
<organism evidence="8 9">
    <name type="scientific">Actinomycetospora cinnamomea</name>
    <dbReference type="NCBI Taxonomy" id="663609"/>
    <lineage>
        <taxon>Bacteria</taxon>
        <taxon>Bacillati</taxon>
        <taxon>Actinomycetota</taxon>
        <taxon>Actinomycetes</taxon>
        <taxon>Pseudonocardiales</taxon>
        <taxon>Pseudonocardiaceae</taxon>
        <taxon>Actinomycetospora</taxon>
    </lineage>
</organism>
<feature type="binding site" evidence="6">
    <location>
        <position position="65"/>
    </location>
    <ligand>
        <name>FMN</name>
        <dbReference type="ChEBI" id="CHEBI:58210"/>
    </ligand>
</feature>
<evidence type="ECO:0000313" key="8">
    <source>
        <dbReference type="EMBL" id="PVZ05757.1"/>
    </source>
</evidence>
<dbReference type="PIRSF" id="PIRSF000337">
    <property type="entry name" value="NTA_MOA"/>
    <property type="match status" value="1"/>
</dbReference>
<evidence type="ECO:0000259" key="7">
    <source>
        <dbReference type="Pfam" id="PF00296"/>
    </source>
</evidence>
<dbReference type="Gene3D" id="3.20.20.30">
    <property type="entry name" value="Luciferase-like domain"/>
    <property type="match status" value="1"/>
</dbReference>
<dbReference type="EMBL" id="QEKW01000014">
    <property type="protein sequence ID" value="PVZ05757.1"/>
    <property type="molecule type" value="Genomic_DNA"/>
</dbReference>
<feature type="domain" description="Luciferase-like" evidence="7">
    <location>
        <begin position="41"/>
        <end position="302"/>
    </location>
</feature>
<dbReference type="Proteomes" id="UP000245639">
    <property type="component" value="Unassembled WGS sequence"/>
</dbReference>
<proteinExistence type="inferred from homology"/>
<keyword evidence="4 8" id="KW-0503">Monooxygenase</keyword>
<comment type="similarity">
    <text evidence="5">Belongs to the NtaA/SnaA/DszA monooxygenase family.</text>
</comment>
<evidence type="ECO:0000256" key="3">
    <source>
        <dbReference type="ARBA" id="ARBA00023002"/>
    </source>
</evidence>